<evidence type="ECO:0000259" key="1">
    <source>
        <dbReference type="Pfam" id="PF01593"/>
    </source>
</evidence>
<accession>A0ABV1U4E4</accession>
<keyword evidence="3" id="KW-1185">Reference proteome</keyword>
<proteinExistence type="predicted"/>
<evidence type="ECO:0000313" key="2">
    <source>
        <dbReference type="EMBL" id="MER6428190.1"/>
    </source>
</evidence>
<comment type="caution">
    <text evidence="2">The sequence shown here is derived from an EMBL/GenBank/DDBJ whole genome shotgun (WGS) entry which is preliminary data.</text>
</comment>
<dbReference type="RefSeq" id="WP_352063367.1">
    <property type="nucleotide sequence ID" value="NZ_JBEPAZ010000006.1"/>
</dbReference>
<dbReference type="InterPro" id="IPR002937">
    <property type="entry name" value="Amino_oxidase"/>
</dbReference>
<dbReference type="PANTHER" id="PTHR43734">
    <property type="entry name" value="PHYTOENE DESATURASE"/>
    <property type="match status" value="1"/>
</dbReference>
<dbReference type="InterPro" id="IPR036188">
    <property type="entry name" value="FAD/NAD-bd_sf"/>
</dbReference>
<dbReference type="Pfam" id="PF01593">
    <property type="entry name" value="Amino_oxidase"/>
    <property type="match status" value="1"/>
</dbReference>
<organism evidence="2 3">
    <name type="scientific">Streptomyces sp. 900105245</name>
    <dbReference type="NCBI Taxonomy" id="3154379"/>
    <lineage>
        <taxon>Bacteria</taxon>
        <taxon>Bacillati</taxon>
        <taxon>Actinomycetota</taxon>
        <taxon>Actinomycetes</taxon>
        <taxon>Kitasatosporales</taxon>
        <taxon>Streptomycetaceae</taxon>
        <taxon>Streptomyces</taxon>
    </lineage>
</organism>
<reference evidence="2 3" key="1">
    <citation type="submission" date="2024-06" db="EMBL/GenBank/DDBJ databases">
        <title>The Natural Products Discovery Center: Release of the First 8490 Sequenced Strains for Exploring Actinobacteria Biosynthetic Diversity.</title>
        <authorList>
            <person name="Kalkreuter E."/>
            <person name="Kautsar S.A."/>
            <person name="Yang D."/>
            <person name="Bader C.D."/>
            <person name="Teijaro C.N."/>
            <person name="Fluegel L."/>
            <person name="Davis C.M."/>
            <person name="Simpson J.R."/>
            <person name="Lauterbach L."/>
            <person name="Steele A.D."/>
            <person name="Gui C."/>
            <person name="Meng S."/>
            <person name="Li G."/>
            <person name="Viehrig K."/>
            <person name="Ye F."/>
            <person name="Su P."/>
            <person name="Kiefer A.F."/>
            <person name="Nichols A."/>
            <person name="Cepeda A.J."/>
            <person name="Yan W."/>
            <person name="Fan B."/>
            <person name="Jiang Y."/>
            <person name="Adhikari A."/>
            <person name="Zheng C.-J."/>
            <person name="Schuster L."/>
            <person name="Cowan T.M."/>
            <person name="Smanski M.J."/>
            <person name="Chevrette M.G."/>
            <person name="De Carvalho L.P.S."/>
            <person name="Shen B."/>
        </authorList>
    </citation>
    <scope>NUCLEOTIDE SEQUENCE [LARGE SCALE GENOMIC DNA]</scope>
    <source>
        <strain evidence="2 3">NPDC001166</strain>
    </source>
</reference>
<dbReference type="SUPFAM" id="SSF51905">
    <property type="entry name" value="FAD/NAD(P)-binding domain"/>
    <property type="match status" value="1"/>
</dbReference>
<dbReference type="Gene3D" id="3.50.50.60">
    <property type="entry name" value="FAD/NAD(P)-binding domain"/>
    <property type="match status" value="1"/>
</dbReference>
<feature type="domain" description="Amine oxidase" evidence="1">
    <location>
        <begin position="19"/>
        <end position="270"/>
    </location>
</feature>
<name>A0ABV1U4E4_9ACTN</name>
<dbReference type="PANTHER" id="PTHR43734:SF1">
    <property type="entry name" value="PHYTOENE DESATURASE"/>
    <property type="match status" value="1"/>
</dbReference>
<sequence>MTGAGPDERADAVVVGAGLTGLVTAVRLARTAGPGRRVLLLEAGGEPGGRARTTDHRGYRLGLGPRALYRTTRDELRALGVRVPGGEPDLSGSLALRDGALHPGYAAPGPLLRTGLLAPRERLAVARLLALSRGRPNLAGTDAARWLADRLPTERAREAAFAVLRVSAYAGRPEMIDAGALAAHFAGVRRGVTYVDGGWRTLVDALLGRAHALGVETRTGCRVTAVEGGARPRLTLADGHGIRARSVVLAGLPQRAAHRLLDEPGPAGPPGRPLHTACLDVALSRLPDPRRTLVLGVDEPLYLSVASQTARLAPDGGAVLHLARYDDGSGLGATEVRKRLDELLDLCQPGWREVLVHERFLPRITTMTAVPEARTGGLPGRPGPRVPGRPGVFVAGDWVGPRGLLADACVLSGARAAEEAAARL</sequence>
<dbReference type="Gene3D" id="3.90.660.50">
    <property type="match status" value="1"/>
</dbReference>
<dbReference type="EMBL" id="JBEPAZ010000006">
    <property type="protein sequence ID" value="MER6428190.1"/>
    <property type="molecule type" value="Genomic_DNA"/>
</dbReference>
<protein>
    <submittedName>
        <fullName evidence="2">FAD-dependent oxidoreductase</fullName>
    </submittedName>
</protein>
<dbReference type="Proteomes" id="UP001470023">
    <property type="component" value="Unassembled WGS sequence"/>
</dbReference>
<gene>
    <name evidence="2" type="ORF">ABT272_10630</name>
</gene>
<evidence type="ECO:0000313" key="3">
    <source>
        <dbReference type="Proteomes" id="UP001470023"/>
    </source>
</evidence>